<name>A0A1X7I1J7_9BACL</name>
<feature type="region of interest" description="Disordered" evidence="1">
    <location>
        <begin position="56"/>
        <end position="85"/>
    </location>
</feature>
<dbReference type="EMBL" id="FXAZ01000001">
    <property type="protein sequence ID" value="SMG07784.1"/>
    <property type="molecule type" value="Genomic_DNA"/>
</dbReference>
<evidence type="ECO:0000313" key="2">
    <source>
        <dbReference type="EMBL" id="SMG07784.1"/>
    </source>
</evidence>
<dbReference type="RefSeq" id="WP_085492352.1">
    <property type="nucleotide sequence ID" value="NZ_FXAZ01000001.1"/>
</dbReference>
<dbReference type="AlphaFoldDB" id="A0A1X7I1J7"/>
<protein>
    <submittedName>
        <fullName evidence="2">Uncharacterized protein</fullName>
    </submittedName>
</protein>
<gene>
    <name evidence="2" type="ORF">SAMN06295960_0021</name>
</gene>
<dbReference type="Proteomes" id="UP000193834">
    <property type="component" value="Unassembled WGS sequence"/>
</dbReference>
<dbReference type="OrthoDB" id="9972052at2"/>
<evidence type="ECO:0000256" key="1">
    <source>
        <dbReference type="SAM" id="MobiDB-lite"/>
    </source>
</evidence>
<feature type="compositionally biased region" description="Basic and acidic residues" evidence="1">
    <location>
        <begin position="56"/>
        <end position="69"/>
    </location>
</feature>
<sequence length="226" mass="25985">MSIPFKQNERCYTFDCLPKGERRLQFIFRNETNQPLCSLLIKIHSKKLHTHELNSGEAHIKRHDEGLKKIDHKKKSRKPGSPEGVSISSNYCDCNICKRKRKHDCHHGRHSNHDHGCCDHHSYDPCKQKKKKDCKKPQPVKIAKAKVQTTFCADVLEWCPPSKKVCIDFEDVFYGKCIPFHAPNNVLILTLEFTKPLCGNEVLTFEPGSGYGPVLINDDHFKDDCC</sequence>
<evidence type="ECO:0000313" key="3">
    <source>
        <dbReference type="Proteomes" id="UP000193834"/>
    </source>
</evidence>
<accession>A0A1X7I1J7</accession>
<reference evidence="2 3" key="1">
    <citation type="submission" date="2017-04" db="EMBL/GenBank/DDBJ databases">
        <authorList>
            <person name="Afonso C.L."/>
            <person name="Miller P.J."/>
            <person name="Scott M.A."/>
            <person name="Spackman E."/>
            <person name="Goraichik I."/>
            <person name="Dimitrov K.M."/>
            <person name="Suarez D.L."/>
            <person name="Swayne D.E."/>
        </authorList>
    </citation>
    <scope>NUCLEOTIDE SEQUENCE [LARGE SCALE GENOMIC DNA]</scope>
    <source>
        <strain evidence="2 3">11</strain>
    </source>
</reference>
<organism evidence="2 3">
    <name type="scientific">Paenibacillus aquistagni</name>
    <dbReference type="NCBI Taxonomy" id="1852522"/>
    <lineage>
        <taxon>Bacteria</taxon>
        <taxon>Bacillati</taxon>
        <taxon>Bacillota</taxon>
        <taxon>Bacilli</taxon>
        <taxon>Bacillales</taxon>
        <taxon>Paenibacillaceae</taxon>
        <taxon>Paenibacillus</taxon>
    </lineage>
</organism>
<keyword evidence="3" id="KW-1185">Reference proteome</keyword>
<proteinExistence type="predicted"/>